<dbReference type="EMBL" id="KI685405">
    <property type="protein sequence ID" value="ETK91002.1"/>
    <property type="molecule type" value="Genomic_DNA"/>
</dbReference>
<gene>
    <name evidence="1" type="ORF">L915_05352</name>
</gene>
<protein>
    <submittedName>
        <fullName evidence="1">Uncharacterized protein</fullName>
    </submittedName>
</protein>
<feature type="non-terminal residue" evidence="1">
    <location>
        <position position="1"/>
    </location>
</feature>
<organism evidence="1">
    <name type="scientific">Phytophthora nicotianae</name>
    <name type="common">Potato buckeye rot agent</name>
    <name type="synonym">Phytophthora parasitica</name>
    <dbReference type="NCBI Taxonomy" id="4792"/>
    <lineage>
        <taxon>Eukaryota</taxon>
        <taxon>Sar</taxon>
        <taxon>Stramenopiles</taxon>
        <taxon>Oomycota</taxon>
        <taxon>Peronosporomycetes</taxon>
        <taxon>Peronosporales</taxon>
        <taxon>Peronosporaceae</taxon>
        <taxon>Phytophthora</taxon>
    </lineage>
</organism>
<name>W2H709_PHYNI</name>
<proteinExistence type="predicted"/>
<dbReference type="AlphaFoldDB" id="W2H709"/>
<dbReference type="Proteomes" id="UP000053236">
    <property type="component" value="Unassembled WGS sequence"/>
</dbReference>
<accession>W2H709</accession>
<reference evidence="1" key="1">
    <citation type="submission" date="2013-11" db="EMBL/GenBank/DDBJ databases">
        <title>The Genome Sequence of Phytophthora parasitica CJ02B3.</title>
        <authorList>
            <consortium name="The Broad Institute Genomics Platform"/>
            <person name="Russ C."/>
            <person name="Tyler B."/>
            <person name="Panabieres F."/>
            <person name="Shan W."/>
            <person name="Tripathy S."/>
            <person name="Grunwald N."/>
            <person name="Machado M."/>
            <person name="Johnson C.S."/>
            <person name="Arredondo F."/>
            <person name="Hong C."/>
            <person name="Coffey M."/>
            <person name="Young S.K."/>
            <person name="Zeng Q."/>
            <person name="Gargeya S."/>
            <person name="Fitzgerald M."/>
            <person name="Abouelleil A."/>
            <person name="Alvarado L."/>
            <person name="Chapman S.B."/>
            <person name="Gainer-Dewar J."/>
            <person name="Goldberg J."/>
            <person name="Griggs A."/>
            <person name="Gujja S."/>
            <person name="Hansen M."/>
            <person name="Howarth C."/>
            <person name="Imamovic A."/>
            <person name="Ireland A."/>
            <person name="Larimer J."/>
            <person name="McCowan C."/>
            <person name="Murphy C."/>
            <person name="Pearson M."/>
            <person name="Poon T.W."/>
            <person name="Priest M."/>
            <person name="Roberts A."/>
            <person name="Saif S."/>
            <person name="Shea T."/>
            <person name="Sykes S."/>
            <person name="Wortman J."/>
            <person name="Nusbaum C."/>
            <person name="Birren B."/>
        </authorList>
    </citation>
    <scope>NUCLEOTIDE SEQUENCE [LARGE SCALE GENOMIC DNA]</scope>
    <source>
        <strain evidence="1">CJ02B3</strain>
    </source>
</reference>
<evidence type="ECO:0000313" key="1">
    <source>
        <dbReference type="EMBL" id="ETK91002.1"/>
    </source>
</evidence>
<sequence>HARCITAQVAFGRDMIADIAHRTDWAEQYKRKLDQVARHNQRENSKQRDWTFNPGDRVLLKNDDGVQSKMAPLYSGQYEVIAVRDNGTLVLNKGRYVETIHIRRVIPVKAQRGEACQQVEDL</sequence>